<dbReference type="InterPro" id="IPR006175">
    <property type="entry name" value="YjgF/YER057c/UK114"/>
</dbReference>
<dbReference type="SUPFAM" id="SSF55298">
    <property type="entry name" value="YjgF-like"/>
    <property type="match status" value="1"/>
</dbReference>
<dbReference type="GO" id="GO:0019239">
    <property type="term" value="F:deaminase activity"/>
    <property type="evidence" value="ECO:0007669"/>
    <property type="project" value="TreeGrafter"/>
</dbReference>
<dbReference type="GO" id="GO:0005829">
    <property type="term" value="C:cytosol"/>
    <property type="evidence" value="ECO:0007669"/>
    <property type="project" value="TreeGrafter"/>
</dbReference>
<dbReference type="Pfam" id="PF01042">
    <property type="entry name" value="Ribonuc_L-PSP"/>
    <property type="match status" value="1"/>
</dbReference>
<dbReference type="Proteomes" id="UP000245207">
    <property type="component" value="Unassembled WGS sequence"/>
</dbReference>
<organism evidence="1 2">
    <name type="scientific">Artemisia annua</name>
    <name type="common">Sweet wormwood</name>
    <dbReference type="NCBI Taxonomy" id="35608"/>
    <lineage>
        <taxon>Eukaryota</taxon>
        <taxon>Viridiplantae</taxon>
        <taxon>Streptophyta</taxon>
        <taxon>Embryophyta</taxon>
        <taxon>Tracheophyta</taxon>
        <taxon>Spermatophyta</taxon>
        <taxon>Magnoliopsida</taxon>
        <taxon>eudicotyledons</taxon>
        <taxon>Gunneridae</taxon>
        <taxon>Pentapetalae</taxon>
        <taxon>asterids</taxon>
        <taxon>campanulids</taxon>
        <taxon>Asterales</taxon>
        <taxon>Asteraceae</taxon>
        <taxon>Asteroideae</taxon>
        <taxon>Anthemideae</taxon>
        <taxon>Artemisiinae</taxon>
        <taxon>Artemisia</taxon>
    </lineage>
</organism>
<dbReference type="STRING" id="35608.A0A2U1KRL6"/>
<dbReference type="PANTHER" id="PTHR11803">
    <property type="entry name" value="2-IMINOBUTANOATE/2-IMINOPROPANOATE DEAMINASE RIDA"/>
    <property type="match status" value="1"/>
</dbReference>
<evidence type="ECO:0000313" key="2">
    <source>
        <dbReference type="Proteomes" id="UP000245207"/>
    </source>
</evidence>
<dbReference type="PANTHER" id="PTHR11803:SF39">
    <property type="entry name" value="2-IMINOBUTANOATE_2-IMINOPROPANOATE DEAMINASE"/>
    <property type="match status" value="1"/>
</dbReference>
<evidence type="ECO:0000313" key="1">
    <source>
        <dbReference type="EMBL" id="PWA39397.1"/>
    </source>
</evidence>
<sequence>MGAPNVSHLKRPNKALHVSYLIVTLVVNFDNVNSINRTWEILDQIPGRATGAYTQSQGVKGLCDTTVDDLAHLTCYLTLADLKGFKKVNEIYAKYDALAALGPYSQAIKVNNTVFVSGVLGLIPETGKFASERVEEQTEQVMKNMGEILKASGTTYSSFVKITIMEWAILSRIRKTGKDETISFTEDQKSKAVIKHWKPGNHSQKERMAELNSNVNG</sequence>
<dbReference type="AlphaFoldDB" id="A0A2U1KRL6"/>
<dbReference type="EMBL" id="PKPP01014681">
    <property type="protein sequence ID" value="PWA39397.1"/>
    <property type="molecule type" value="Genomic_DNA"/>
</dbReference>
<dbReference type="OrthoDB" id="309640at2759"/>
<reference evidence="1 2" key="1">
    <citation type="journal article" date="2018" name="Mol. Plant">
        <title>The genome of Artemisia annua provides insight into the evolution of Asteraceae family and artemisinin biosynthesis.</title>
        <authorList>
            <person name="Shen Q."/>
            <person name="Zhang L."/>
            <person name="Liao Z."/>
            <person name="Wang S."/>
            <person name="Yan T."/>
            <person name="Shi P."/>
            <person name="Liu M."/>
            <person name="Fu X."/>
            <person name="Pan Q."/>
            <person name="Wang Y."/>
            <person name="Lv Z."/>
            <person name="Lu X."/>
            <person name="Zhang F."/>
            <person name="Jiang W."/>
            <person name="Ma Y."/>
            <person name="Chen M."/>
            <person name="Hao X."/>
            <person name="Li L."/>
            <person name="Tang Y."/>
            <person name="Lv G."/>
            <person name="Zhou Y."/>
            <person name="Sun X."/>
            <person name="Brodelius P.E."/>
            <person name="Rose J.K.C."/>
            <person name="Tang K."/>
        </authorList>
    </citation>
    <scope>NUCLEOTIDE SEQUENCE [LARGE SCALE GENOMIC DNA]</scope>
    <source>
        <strain evidence="2">cv. Huhao1</strain>
        <tissue evidence="1">Leaf</tissue>
    </source>
</reference>
<gene>
    <name evidence="1" type="ORF">CTI12_AA572360</name>
</gene>
<protein>
    <submittedName>
        <fullName evidence="1">Endoribonuclease L-PSP/chorismate mutase-like protein</fullName>
    </submittedName>
</protein>
<dbReference type="GO" id="GO:0005739">
    <property type="term" value="C:mitochondrion"/>
    <property type="evidence" value="ECO:0007669"/>
    <property type="project" value="TreeGrafter"/>
</dbReference>
<keyword evidence="2" id="KW-1185">Reference proteome</keyword>
<dbReference type="InterPro" id="IPR035959">
    <property type="entry name" value="RutC-like_sf"/>
</dbReference>
<dbReference type="Gene3D" id="3.30.1330.40">
    <property type="entry name" value="RutC-like"/>
    <property type="match status" value="1"/>
</dbReference>
<accession>A0A2U1KRL6</accession>
<dbReference type="CDD" id="cd00448">
    <property type="entry name" value="YjgF_YER057c_UK114_family"/>
    <property type="match status" value="1"/>
</dbReference>
<proteinExistence type="predicted"/>
<name>A0A2U1KRL6_ARTAN</name>
<comment type="caution">
    <text evidence="1">The sequence shown here is derived from an EMBL/GenBank/DDBJ whole genome shotgun (WGS) entry which is preliminary data.</text>
</comment>